<evidence type="ECO:0000256" key="11">
    <source>
        <dbReference type="ARBA" id="ARBA00049878"/>
    </source>
</evidence>
<evidence type="ECO:0000256" key="2">
    <source>
        <dbReference type="ARBA" id="ARBA00005426"/>
    </source>
</evidence>
<dbReference type="InterPro" id="IPR003448">
    <property type="entry name" value="Mopterin_biosynth_MoaE"/>
</dbReference>
<evidence type="ECO:0000256" key="7">
    <source>
        <dbReference type="ARBA" id="ARBA00029745"/>
    </source>
</evidence>
<dbReference type="SUPFAM" id="SSF54690">
    <property type="entry name" value="Molybdopterin synthase subunit MoaE"/>
    <property type="match status" value="1"/>
</dbReference>
<dbReference type="CDD" id="cd00756">
    <property type="entry name" value="MoaE"/>
    <property type="match status" value="1"/>
</dbReference>
<evidence type="ECO:0000313" key="12">
    <source>
        <dbReference type="EMBL" id="TDR18370.1"/>
    </source>
</evidence>
<evidence type="ECO:0000256" key="3">
    <source>
        <dbReference type="ARBA" id="ARBA00011950"/>
    </source>
</evidence>
<dbReference type="EC" id="2.8.1.12" evidence="3"/>
<evidence type="ECO:0000256" key="5">
    <source>
        <dbReference type="ARBA" id="ARBA00023150"/>
    </source>
</evidence>
<comment type="similarity">
    <text evidence="2">Belongs to the MoaE family.</text>
</comment>
<dbReference type="Gene3D" id="3.90.1170.40">
    <property type="entry name" value="Molybdopterin biosynthesis MoaE subunit"/>
    <property type="match status" value="1"/>
</dbReference>
<accession>A0A4R6XK75</accession>
<gene>
    <name evidence="12" type="ORF">C8D91_2287</name>
</gene>
<evidence type="ECO:0000256" key="9">
    <source>
        <dbReference type="ARBA" id="ARBA00030781"/>
    </source>
</evidence>
<dbReference type="Pfam" id="PF02391">
    <property type="entry name" value="MoaE"/>
    <property type="match status" value="1"/>
</dbReference>
<dbReference type="PANTHER" id="PTHR23404">
    <property type="entry name" value="MOLYBDOPTERIN SYNTHASE RELATED"/>
    <property type="match status" value="1"/>
</dbReference>
<dbReference type="AlphaFoldDB" id="A0A4R6XK75"/>
<keyword evidence="5" id="KW-0501">Molybdenum cofactor biosynthesis</keyword>
<comment type="subunit">
    <text evidence="6">Heterotetramer of 2 MoaD subunits and 2 MoaE subunits. Also stable as homodimer. The enzyme changes between these two forms during catalysis.</text>
</comment>
<evidence type="ECO:0000256" key="8">
    <source>
        <dbReference type="ARBA" id="ARBA00030407"/>
    </source>
</evidence>
<evidence type="ECO:0000256" key="1">
    <source>
        <dbReference type="ARBA" id="ARBA00005046"/>
    </source>
</evidence>
<evidence type="ECO:0000256" key="4">
    <source>
        <dbReference type="ARBA" id="ARBA00013858"/>
    </source>
</evidence>
<evidence type="ECO:0000313" key="13">
    <source>
        <dbReference type="Proteomes" id="UP000295724"/>
    </source>
</evidence>
<name>A0A4R6XK75_9GAMM</name>
<dbReference type="GO" id="GO:0030366">
    <property type="term" value="F:molybdopterin synthase activity"/>
    <property type="evidence" value="ECO:0007669"/>
    <property type="project" value="UniProtKB-EC"/>
</dbReference>
<keyword evidence="13" id="KW-1185">Reference proteome</keyword>
<dbReference type="OrthoDB" id="9803224at2"/>
<reference evidence="12 13" key="1">
    <citation type="submission" date="2019-03" db="EMBL/GenBank/DDBJ databases">
        <title>Genomic Encyclopedia of Type Strains, Phase IV (KMG-IV): sequencing the most valuable type-strain genomes for metagenomic binning, comparative biology and taxonomic classification.</title>
        <authorList>
            <person name="Goeker M."/>
        </authorList>
    </citation>
    <scope>NUCLEOTIDE SEQUENCE [LARGE SCALE GENOMIC DNA]</scope>
    <source>
        <strain evidence="12 13">DSM 25488</strain>
    </source>
</reference>
<dbReference type="InterPro" id="IPR036563">
    <property type="entry name" value="MoaE_sf"/>
</dbReference>
<evidence type="ECO:0000256" key="6">
    <source>
        <dbReference type="ARBA" id="ARBA00026066"/>
    </source>
</evidence>
<comment type="pathway">
    <text evidence="1">Cofactor biosynthesis; molybdopterin biosynthesis.</text>
</comment>
<comment type="catalytic activity">
    <reaction evidence="11">
        <text>2 [molybdopterin-synthase sulfur-carrier protein]-C-terminal-Gly-aminoethanethioate + cyclic pyranopterin phosphate + H2O = molybdopterin + 2 [molybdopterin-synthase sulfur-carrier protein]-C-terminal Gly-Gly + 2 H(+)</text>
        <dbReference type="Rhea" id="RHEA:26333"/>
        <dbReference type="Rhea" id="RHEA-COMP:12202"/>
        <dbReference type="Rhea" id="RHEA-COMP:19907"/>
        <dbReference type="ChEBI" id="CHEBI:15377"/>
        <dbReference type="ChEBI" id="CHEBI:15378"/>
        <dbReference type="ChEBI" id="CHEBI:58698"/>
        <dbReference type="ChEBI" id="CHEBI:59648"/>
        <dbReference type="ChEBI" id="CHEBI:90778"/>
        <dbReference type="ChEBI" id="CHEBI:232372"/>
        <dbReference type="EC" id="2.8.1.12"/>
    </reaction>
</comment>
<dbReference type="UniPathway" id="UPA00344"/>
<dbReference type="RefSeq" id="WP_099019626.1">
    <property type="nucleotide sequence ID" value="NZ_NIHB01000003.1"/>
</dbReference>
<protein>
    <recommendedName>
        <fullName evidence="4">Molybdopterin synthase catalytic subunit</fullName>
        <ecNumber evidence="3">2.8.1.12</ecNumber>
    </recommendedName>
    <alternativeName>
        <fullName evidence="9">MPT synthase subunit 2</fullName>
    </alternativeName>
    <alternativeName>
        <fullName evidence="7">Molybdenum cofactor biosynthesis protein E</fullName>
    </alternativeName>
    <alternativeName>
        <fullName evidence="8">Molybdopterin-converting factor large subunit</fullName>
    </alternativeName>
    <alternativeName>
        <fullName evidence="10">Molybdopterin-converting factor subunit 2</fullName>
    </alternativeName>
</protein>
<dbReference type="GO" id="GO:0006777">
    <property type="term" value="P:Mo-molybdopterin cofactor biosynthetic process"/>
    <property type="evidence" value="ECO:0007669"/>
    <property type="project" value="UniProtKB-KW"/>
</dbReference>
<dbReference type="Proteomes" id="UP000295724">
    <property type="component" value="Unassembled WGS sequence"/>
</dbReference>
<sequence>MFTLSLEPLEAEALKAKVINPQSGGFVAFEGWVRNHNQKKEVTELHYEAHEKLAVQVGNAIMQDAMNKFDINLAYCCHRVGRLAIGDMAIWVGVSSDHRKAAFAACEYILNQTKAKVPIWKNEFYQNGESGWVEANL</sequence>
<organism evidence="12 13">
    <name type="scientific">Marinicella litoralis</name>
    <dbReference type="NCBI Taxonomy" id="644220"/>
    <lineage>
        <taxon>Bacteria</taxon>
        <taxon>Pseudomonadati</taxon>
        <taxon>Pseudomonadota</taxon>
        <taxon>Gammaproteobacteria</taxon>
        <taxon>Lysobacterales</taxon>
        <taxon>Marinicellaceae</taxon>
        <taxon>Marinicella</taxon>
    </lineage>
</organism>
<evidence type="ECO:0000256" key="10">
    <source>
        <dbReference type="ARBA" id="ARBA00032474"/>
    </source>
</evidence>
<comment type="caution">
    <text evidence="12">The sequence shown here is derived from an EMBL/GenBank/DDBJ whole genome shotgun (WGS) entry which is preliminary data.</text>
</comment>
<proteinExistence type="inferred from homology"/>
<dbReference type="EMBL" id="SNZB01000005">
    <property type="protein sequence ID" value="TDR18370.1"/>
    <property type="molecule type" value="Genomic_DNA"/>
</dbReference>